<organism evidence="2 3">
    <name type="scientific">Curvularia clavata</name>
    <dbReference type="NCBI Taxonomy" id="95742"/>
    <lineage>
        <taxon>Eukaryota</taxon>
        <taxon>Fungi</taxon>
        <taxon>Dikarya</taxon>
        <taxon>Ascomycota</taxon>
        <taxon>Pezizomycotina</taxon>
        <taxon>Dothideomycetes</taxon>
        <taxon>Pleosporomycetidae</taxon>
        <taxon>Pleosporales</taxon>
        <taxon>Pleosporineae</taxon>
        <taxon>Pleosporaceae</taxon>
        <taxon>Curvularia</taxon>
    </lineage>
</organism>
<dbReference type="GO" id="GO:0004672">
    <property type="term" value="F:protein kinase activity"/>
    <property type="evidence" value="ECO:0007669"/>
    <property type="project" value="InterPro"/>
</dbReference>
<dbReference type="GO" id="GO:0005524">
    <property type="term" value="F:ATP binding"/>
    <property type="evidence" value="ECO:0007669"/>
    <property type="project" value="InterPro"/>
</dbReference>
<dbReference type="InterPro" id="IPR011009">
    <property type="entry name" value="Kinase-like_dom_sf"/>
</dbReference>
<dbReference type="PANTHER" id="PTHR37542:SF3">
    <property type="entry name" value="PRION-INHIBITION AND PROPAGATION HELO DOMAIN-CONTAINING PROTEIN"/>
    <property type="match status" value="1"/>
</dbReference>
<feature type="domain" description="Protein kinase" evidence="1">
    <location>
        <begin position="220"/>
        <end position="538"/>
    </location>
</feature>
<reference evidence="2" key="1">
    <citation type="submission" date="2021-12" db="EMBL/GenBank/DDBJ databases">
        <title>Curvularia clavata genome.</title>
        <authorList>
            <person name="Cao Y."/>
        </authorList>
    </citation>
    <scope>NUCLEOTIDE SEQUENCE</scope>
    <source>
        <strain evidence="2">Yc1106</strain>
    </source>
</reference>
<dbReference type="Proteomes" id="UP001056012">
    <property type="component" value="Chromosome 5"/>
</dbReference>
<protein>
    <recommendedName>
        <fullName evidence="1">Protein kinase domain-containing protein</fullName>
    </recommendedName>
</protein>
<accession>A0A9Q8ZC30</accession>
<dbReference type="PROSITE" id="PS50011">
    <property type="entry name" value="PROTEIN_KINASE_DOM"/>
    <property type="match status" value="1"/>
</dbReference>
<dbReference type="VEuPathDB" id="FungiDB:yc1106_06759"/>
<dbReference type="Gene3D" id="1.20.120.1020">
    <property type="entry name" value="Prion-inhibition and propagation, HeLo domain"/>
    <property type="match status" value="1"/>
</dbReference>
<evidence type="ECO:0000313" key="3">
    <source>
        <dbReference type="Proteomes" id="UP001056012"/>
    </source>
</evidence>
<dbReference type="Gene3D" id="1.10.510.10">
    <property type="entry name" value="Transferase(Phosphotransferase) domain 1"/>
    <property type="match status" value="1"/>
</dbReference>
<dbReference type="EMBL" id="CP089278">
    <property type="protein sequence ID" value="USP79485.1"/>
    <property type="molecule type" value="Genomic_DNA"/>
</dbReference>
<dbReference type="InterPro" id="IPR000719">
    <property type="entry name" value="Prot_kinase_dom"/>
</dbReference>
<keyword evidence="3" id="KW-1185">Reference proteome</keyword>
<dbReference type="OrthoDB" id="1911848at2759"/>
<gene>
    <name evidence="2" type="ORF">yc1106_06759</name>
</gene>
<dbReference type="SUPFAM" id="SSF56112">
    <property type="entry name" value="Protein kinase-like (PK-like)"/>
    <property type="match status" value="1"/>
</dbReference>
<evidence type="ECO:0000259" key="1">
    <source>
        <dbReference type="PROSITE" id="PS50011"/>
    </source>
</evidence>
<dbReference type="PANTHER" id="PTHR37542">
    <property type="entry name" value="HELO DOMAIN-CONTAINING PROTEIN-RELATED"/>
    <property type="match status" value="1"/>
</dbReference>
<sequence>MDVFSTVCNSIHLIHVTFIFVRGVIDDYKNYDTETQQLKSKISHELVFFEQFQEFFVKGTLGAAFFEKQPQYVQEDCTRCLSTLDDTLAKYREQARKHGIDLLLHSATAGAQQPATQSVTSSDPSLGFRTRMKQKIIELNKQGIKWSLHDKKELEKLTKLVRACMKRLRETMNLMAMIAQVDLSMLHDKALEETAKRRAAANSSPGPEFQPMVGSIDVAVFDSGKFGVAEYSEVSFAKQVIYEVRKYDTLQEKAAESNDTHLLCALLEPVRKLAWWLKAARFQEGIDVSDDLGSVGPTLGLDFFGYLDQPDNLRTIFMYELPFSDHSDGSDGSITTLHDLIDRQSSNEAQVARLSLGNRFYIAHAVAVTLLNIHSSSWVHKNIRSSSFVVQKQKNLKFPLRQDRLIPFITNWEVARPEGDPSLFAEEDSIAANFYRHPDRQGRPTQFFNYKHDFYSLGVVLIEIGLWSTVEKLFKQQMTLKLVARGHLREWWRSKGRSQTIATMGEAYVEVVDFCIFDRPGLRTAKEERLLEFRNKVVNVLSQAIVL</sequence>
<proteinExistence type="predicted"/>
<evidence type="ECO:0000313" key="2">
    <source>
        <dbReference type="EMBL" id="USP79485.1"/>
    </source>
</evidence>
<name>A0A9Q8ZC30_CURCL</name>
<dbReference type="InterPro" id="IPR038305">
    <property type="entry name" value="HeLo_sf"/>
</dbReference>
<dbReference type="AlphaFoldDB" id="A0A9Q8ZC30"/>